<keyword evidence="2" id="KW-1185">Reference proteome</keyword>
<name>A0A3M7QFP9_BRAPC</name>
<gene>
    <name evidence="1" type="ORF">BpHYR1_024962</name>
</gene>
<evidence type="ECO:0000313" key="2">
    <source>
        <dbReference type="Proteomes" id="UP000276133"/>
    </source>
</evidence>
<sequence length="70" mass="8610">MDHNDLKHLCDDNLRPLQIWHLEVEDQFKISFNFKDYKNNCNVTCFTCYYLYLALKIEIKFNNEFQILNM</sequence>
<evidence type="ECO:0000313" key="1">
    <source>
        <dbReference type="EMBL" id="RNA10190.1"/>
    </source>
</evidence>
<reference evidence="1 2" key="1">
    <citation type="journal article" date="2018" name="Sci. Rep.">
        <title>Genomic signatures of local adaptation to the degree of environmental predictability in rotifers.</title>
        <authorList>
            <person name="Franch-Gras L."/>
            <person name="Hahn C."/>
            <person name="Garcia-Roger E.M."/>
            <person name="Carmona M.J."/>
            <person name="Serra M."/>
            <person name="Gomez A."/>
        </authorList>
    </citation>
    <scope>NUCLEOTIDE SEQUENCE [LARGE SCALE GENOMIC DNA]</scope>
    <source>
        <strain evidence="1">HYR1</strain>
    </source>
</reference>
<proteinExistence type="predicted"/>
<accession>A0A3M7QFP9</accession>
<dbReference type="AlphaFoldDB" id="A0A3M7QFP9"/>
<organism evidence="1 2">
    <name type="scientific">Brachionus plicatilis</name>
    <name type="common">Marine rotifer</name>
    <name type="synonym">Brachionus muelleri</name>
    <dbReference type="NCBI Taxonomy" id="10195"/>
    <lineage>
        <taxon>Eukaryota</taxon>
        <taxon>Metazoa</taxon>
        <taxon>Spiralia</taxon>
        <taxon>Gnathifera</taxon>
        <taxon>Rotifera</taxon>
        <taxon>Eurotatoria</taxon>
        <taxon>Monogononta</taxon>
        <taxon>Pseudotrocha</taxon>
        <taxon>Ploima</taxon>
        <taxon>Brachionidae</taxon>
        <taxon>Brachionus</taxon>
    </lineage>
</organism>
<dbReference type="Proteomes" id="UP000276133">
    <property type="component" value="Unassembled WGS sequence"/>
</dbReference>
<protein>
    <submittedName>
        <fullName evidence="1">Uncharacterized protein</fullName>
    </submittedName>
</protein>
<comment type="caution">
    <text evidence="1">The sequence shown here is derived from an EMBL/GenBank/DDBJ whole genome shotgun (WGS) entry which is preliminary data.</text>
</comment>
<dbReference type="EMBL" id="REGN01006269">
    <property type="protein sequence ID" value="RNA10190.1"/>
    <property type="molecule type" value="Genomic_DNA"/>
</dbReference>